<gene>
    <name evidence="2" type="ORF">ABQ292_23910</name>
</gene>
<evidence type="ECO:0000256" key="1">
    <source>
        <dbReference type="SAM" id="MobiDB-lite"/>
    </source>
</evidence>
<dbReference type="InterPro" id="IPR016181">
    <property type="entry name" value="Acyl_CoA_acyltransferase"/>
</dbReference>
<dbReference type="RefSeq" id="WP_369210209.1">
    <property type="nucleotide sequence ID" value="NZ_JBFNXQ010000126.1"/>
</dbReference>
<dbReference type="PROSITE" id="PS51257">
    <property type="entry name" value="PROKAR_LIPOPROTEIN"/>
    <property type="match status" value="1"/>
</dbReference>
<protein>
    <recommendedName>
        <fullName evidence="4">Acetyltransferase (GNAT) domain-containing protein</fullName>
    </recommendedName>
</protein>
<evidence type="ECO:0008006" key="4">
    <source>
        <dbReference type="Google" id="ProtNLM"/>
    </source>
</evidence>
<proteinExistence type="predicted"/>
<dbReference type="Gene3D" id="3.40.630.30">
    <property type="match status" value="1"/>
</dbReference>
<dbReference type="Proteomes" id="UP001560045">
    <property type="component" value="Unassembled WGS sequence"/>
</dbReference>
<evidence type="ECO:0000313" key="2">
    <source>
        <dbReference type="EMBL" id="MEX5721406.1"/>
    </source>
</evidence>
<organism evidence="2 3">
    <name type="scientific">Geodermatophilus maliterrae</name>
    <dbReference type="NCBI Taxonomy" id="3162531"/>
    <lineage>
        <taxon>Bacteria</taxon>
        <taxon>Bacillati</taxon>
        <taxon>Actinomycetota</taxon>
        <taxon>Actinomycetes</taxon>
        <taxon>Geodermatophilales</taxon>
        <taxon>Geodermatophilaceae</taxon>
        <taxon>Geodermatophilus</taxon>
    </lineage>
</organism>
<dbReference type="EMBL" id="JBFNXQ010000126">
    <property type="protein sequence ID" value="MEX5721406.1"/>
    <property type="molecule type" value="Genomic_DNA"/>
</dbReference>
<sequence length="339" mass="36542">MSRQTLIPLDDRAGWERALDGLPHAFGHTWASCRAMHLTTGWPTSLYVWEDGSSRFACAIAERGGPGTVDVVTPYGFGGFVGTGPEGGLLPQWQEFARARGYVCGYLGLNPLFVPPVCRASGDYGEHNDVHVLALDSGPDRLFARLSGNRRRQVRAFETAPARLSADRERLAEYFLAGIDDFLRSRGAGYASLLGGRTWRALLERDEVFVLGVEEDGSLVAASVFAHTPYCGEYLFGISSPAGRAYSAVLVWAAALRLAESGVPRLNLGGGVRRGDGIAAFKERFGGERLPLGALRQVYRPAAYARLCAAAGRDPGDRTGFFPPYRAPRDGRQATGGAS</sequence>
<accession>A0ABV3XLD9</accession>
<comment type="caution">
    <text evidence="2">The sequence shown here is derived from an EMBL/GenBank/DDBJ whole genome shotgun (WGS) entry which is preliminary data.</text>
</comment>
<reference evidence="2 3" key="1">
    <citation type="submission" date="2024-06" db="EMBL/GenBank/DDBJ databases">
        <title>Draft genome sequence of Geodermatophilus badlandi, a novel member of the Geodermatophilaceae isolated from badland sedimentary rocks in the Red desert, Wyoming, USA.</title>
        <authorList>
            <person name="Ben Tekaya S."/>
            <person name="Nouioui I."/>
            <person name="Flores G.M."/>
            <person name="Shaal M.N."/>
            <person name="Bredoire F."/>
            <person name="Basile F."/>
            <person name="Van Diepen L."/>
            <person name="Ward N.L."/>
        </authorList>
    </citation>
    <scope>NUCLEOTIDE SEQUENCE [LARGE SCALE GENOMIC DNA]</scope>
    <source>
        <strain evidence="2 3">WL48A</strain>
    </source>
</reference>
<feature type="region of interest" description="Disordered" evidence="1">
    <location>
        <begin position="319"/>
        <end position="339"/>
    </location>
</feature>
<evidence type="ECO:0000313" key="3">
    <source>
        <dbReference type="Proteomes" id="UP001560045"/>
    </source>
</evidence>
<keyword evidence="3" id="KW-1185">Reference proteome</keyword>
<name>A0ABV3XLD9_9ACTN</name>
<dbReference type="SUPFAM" id="SSF55729">
    <property type="entry name" value="Acyl-CoA N-acyltransferases (Nat)"/>
    <property type="match status" value="1"/>
</dbReference>